<evidence type="ECO:0000313" key="2">
    <source>
        <dbReference type="EMBL" id="MDT9599334.1"/>
    </source>
</evidence>
<comment type="caution">
    <text evidence="2">The sequence shown here is derived from an EMBL/GenBank/DDBJ whole genome shotgun (WGS) entry which is preliminary data.</text>
</comment>
<protein>
    <submittedName>
        <fullName evidence="2">Glycerophosphodiester phosphodiesterase family protein</fullName>
    </submittedName>
</protein>
<name>A0ABU3Q7F4_9SPHN</name>
<dbReference type="PROSITE" id="PS51704">
    <property type="entry name" value="GP_PDE"/>
    <property type="match status" value="1"/>
</dbReference>
<evidence type="ECO:0000259" key="1">
    <source>
        <dbReference type="PROSITE" id="PS51704"/>
    </source>
</evidence>
<dbReference type="Proteomes" id="UP001259572">
    <property type="component" value="Unassembled WGS sequence"/>
</dbReference>
<dbReference type="PANTHER" id="PTHR46211:SF1">
    <property type="entry name" value="GLYCEROPHOSPHODIESTER PHOSPHODIESTERASE, CYTOPLASMIC"/>
    <property type="match status" value="1"/>
</dbReference>
<dbReference type="SUPFAM" id="SSF51695">
    <property type="entry name" value="PLC-like phosphodiesterases"/>
    <property type="match status" value="1"/>
</dbReference>
<dbReference type="PANTHER" id="PTHR46211">
    <property type="entry name" value="GLYCEROPHOSPHORYL DIESTER PHOSPHODIESTERASE"/>
    <property type="match status" value="1"/>
</dbReference>
<dbReference type="Pfam" id="PF03009">
    <property type="entry name" value="GDPD"/>
    <property type="match status" value="1"/>
</dbReference>
<gene>
    <name evidence="2" type="ORF">RQX22_10280</name>
</gene>
<organism evidence="2 3">
    <name type="scientific">Sphingosinicella rhizophila</name>
    <dbReference type="NCBI Taxonomy" id="3050082"/>
    <lineage>
        <taxon>Bacteria</taxon>
        <taxon>Pseudomonadati</taxon>
        <taxon>Pseudomonadota</taxon>
        <taxon>Alphaproteobacteria</taxon>
        <taxon>Sphingomonadales</taxon>
        <taxon>Sphingosinicellaceae</taxon>
        <taxon>Sphingosinicella</taxon>
    </lineage>
</organism>
<dbReference type="InterPro" id="IPR017946">
    <property type="entry name" value="PLC-like_Pdiesterase_TIM-brl"/>
</dbReference>
<reference evidence="2 3" key="1">
    <citation type="submission" date="2023-05" db="EMBL/GenBank/DDBJ databases">
        <authorList>
            <person name="Guo Y."/>
        </authorList>
    </citation>
    <scope>NUCLEOTIDE SEQUENCE [LARGE SCALE GENOMIC DNA]</scope>
    <source>
        <strain evidence="2 3">GR2756</strain>
    </source>
</reference>
<feature type="domain" description="GP-PDE" evidence="1">
    <location>
        <begin position="17"/>
        <end position="245"/>
    </location>
</feature>
<sequence length="245" mass="27182">MASRRTSRRAALDRLIAFPFAHRGLHGSGRIENSRAAFAAAIEAGHGIELDVQSSRDGTAFVFHDSELDRLTSVKGPFAERSAAELQAMRLHGGETVPPLTEILRLIGGNAPLLIEVKAPNRDVARLCLSVFRSLEAYRGPVAIMSFNPEVGRWFARHAPRILRGLVVTESGKTALRGRVERQIALWRARPDFLGYDIRDLPSSFAAAQRRRGLPTLTWTVRSEEERARAARHADQIIYEAQTPS</sequence>
<dbReference type="Gene3D" id="3.20.20.190">
    <property type="entry name" value="Phosphatidylinositol (PI) phosphodiesterase"/>
    <property type="match status" value="1"/>
</dbReference>
<proteinExistence type="predicted"/>
<keyword evidence="3" id="KW-1185">Reference proteome</keyword>
<dbReference type="EMBL" id="JAVUPU010000004">
    <property type="protein sequence ID" value="MDT9599334.1"/>
    <property type="molecule type" value="Genomic_DNA"/>
</dbReference>
<evidence type="ECO:0000313" key="3">
    <source>
        <dbReference type="Proteomes" id="UP001259572"/>
    </source>
</evidence>
<accession>A0ABU3Q7F4</accession>
<dbReference type="RefSeq" id="WP_315726140.1">
    <property type="nucleotide sequence ID" value="NZ_JAVUPU010000004.1"/>
</dbReference>
<dbReference type="InterPro" id="IPR030395">
    <property type="entry name" value="GP_PDE_dom"/>
</dbReference>